<feature type="signal peptide" evidence="1">
    <location>
        <begin position="1"/>
        <end position="18"/>
    </location>
</feature>
<organism evidence="2 3">
    <name type="scientific">Pyricularia grisea</name>
    <name type="common">Crabgrass-specific blast fungus</name>
    <name type="synonym">Magnaporthe grisea</name>
    <dbReference type="NCBI Taxonomy" id="148305"/>
    <lineage>
        <taxon>Eukaryota</taxon>
        <taxon>Fungi</taxon>
        <taxon>Dikarya</taxon>
        <taxon>Ascomycota</taxon>
        <taxon>Pezizomycotina</taxon>
        <taxon>Sordariomycetes</taxon>
        <taxon>Sordariomycetidae</taxon>
        <taxon>Magnaporthales</taxon>
        <taxon>Pyriculariaceae</taxon>
        <taxon>Pyricularia</taxon>
    </lineage>
</organism>
<dbReference type="Proteomes" id="UP000515153">
    <property type="component" value="Unplaced"/>
</dbReference>
<keyword evidence="1" id="KW-0732">Signal</keyword>
<dbReference type="AlphaFoldDB" id="A0A6P8BCE1"/>
<dbReference type="GeneID" id="41958594"/>
<sequence length="145" mass="15656">MPRLHLVNLGLFLTSVLAMTLPQPATPANTNPEAPTISPFTVEYGGDRYQACGYFRTGQMRCPQDHVCIDNPRPSSCGQACDDHGVCVKREAAWCGKGMPACANGGRCRPTIFECIPRVGGSTAESCADLCFPDYWNGEPDRASL</sequence>
<feature type="chain" id="PRO_5027834648" evidence="1">
    <location>
        <begin position="19"/>
        <end position="145"/>
    </location>
</feature>
<proteinExistence type="predicted"/>
<dbReference type="RefSeq" id="XP_030984825.1">
    <property type="nucleotide sequence ID" value="XM_031123685.1"/>
</dbReference>
<reference evidence="3" key="3">
    <citation type="submission" date="2025-08" db="UniProtKB">
        <authorList>
            <consortium name="RefSeq"/>
        </authorList>
    </citation>
    <scope>IDENTIFICATION</scope>
    <source>
        <strain evidence="3">NI907</strain>
    </source>
</reference>
<name>A0A6P8BCE1_PYRGI</name>
<dbReference type="KEGG" id="pgri:PgNI_03631"/>
<evidence type="ECO:0000313" key="2">
    <source>
        <dbReference type="Proteomes" id="UP000515153"/>
    </source>
</evidence>
<reference evidence="3" key="1">
    <citation type="journal article" date="2019" name="Mol. Biol. Evol.">
        <title>Blast fungal genomes show frequent chromosomal changes, gene gains and losses, and effector gene turnover.</title>
        <authorList>
            <person name="Gomez Luciano L.B."/>
            <person name="Jason Tsai I."/>
            <person name="Chuma I."/>
            <person name="Tosa Y."/>
            <person name="Chen Y.H."/>
            <person name="Li J.Y."/>
            <person name="Li M.Y."/>
            <person name="Jade Lu M.Y."/>
            <person name="Nakayashiki H."/>
            <person name="Li W.H."/>
        </authorList>
    </citation>
    <scope>NUCLEOTIDE SEQUENCE</scope>
    <source>
        <strain evidence="3">NI907</strain>
    </source>
</reference>
<accession>A0A6P8BCE1</accession>
<keyword evidence="2" id="KW-1185">Reference proteome</keyword>
<gene>
    <name evidence="3" type="ORF">PgNI_03631</name>
</gene>
<evidence type="ECO:0000256" key="1">
    <source>
        <dbReference type="SAM" id="SignalP"/>
    </source>
</evidence>
<reference evidence="3" key="2">
    <citation type="submission" date="2019-10" db="EMBL/GenBank/DDBJ databases">
        <authorList>
            <consortium name="NCBI Genome Project"/>
        </authorList>
    </citation>
    <scope>NUCLEOTIDE SEQUENCE</scope>
    <source>
        <strain evidence="3">NI907</strain>
    </source>
</reference>
<protein>
    <submittedName>
        <fullName evidence="3">Uncharacterized protein</fullName>
    </submittedName>
</protein>
<evidence type="ECO:0000313" key="3">
    <source>
        <dbReference type="RefSeq" id="XP_030984825.1"/>
    </source>
</evidence>